<dbReference type="InterPro" id="IPR011990">
    <property type="entry name" value="TPR-like_helical_dom_sf"/>
</dbReference>
<name>A0A9P8CAB5_9HELO</name>
<dbReference type="PANTHER" id="PTHR47941">
    <property type="entry name" value="PENTATRICOPEPTIDE REPEAT-CONTAINING PROTEIN 3, MITOCHONDRIAL"/>
    <property type="match status" value="1"/>
</dbReference>
<proteinExistence type="predicted"/>
<dbReference type="Gene3D" id="1.25.40.10">
    <property type="entry name" value="Tetratricopeptide repeat domain"/>
    <property type="match status" value="2"/>
</dbReference>
<evidence type="ECO:0000313" key="4">
    <source>
        <dbReference type="Proteomes" id="UP000824998"/>
    </source>
</evidence>
<evidence type="ECO:0000256" key="2">
    <source>
        <dbReference type="PROSITE-ProRule" id="PRU00708"/>
    </source>
</evidence>
<evidence type="ECO:0000256" key="1">
    <source>
        <dbReference type="ARBA" id="ARBA00022737"/>
    </source>
</evidence>
<dbReference type="Pfam" id="PF13041">
    <property type="entry name" value="PPR_2"/>
    <property type="match status" value="1"/>
</dbReference>
<feature type="repeat" description="PPR" evidence="2">
    <location>
        <begin position="140"/>
        <end position="174"/>
    </location>
</feature>
<sequence>MFACSACMERSLQELVGRSVLSTQSARTSVTTATRHPVARNYASMSNGWNTKPPNLNKVLRAQQKRMVPNASARMMESGGVPIRVKDYKLEKTMGRVLEKHPAYANDPLKLAEFTRKALRGDDIETSFAVVRAASKSLSCTVSWNHIIDWQMTKGKMNAAFKTFNEMKKRGQNPDAHTYTIIIRGCTEHKDLSQALGKVIAIYQSMLAEKSAVKPNAIHVNAVLKMCARAHDLDAMFGIVSQMPSKGIGAPDNRTYTTILNGLRMCSLGDLRSPLSPMQKRQNIEKAILNARHLWHDIINKWRQGDIWIDEELVCSMGRLLLIGGERDWDDILSLIAQTMNIPRQIAGMNVLDRKIVESSIDGTNQEALVLPDANTSTDTETQESDIEDLNVVSNLDIFQAITPPKSQSRLSAFAKPGRNTLSLILSTVLKLGMKAPAEKYWDIMVNKIGVVPDTDNYHIMLRILRVNRSSSETIRLLQAMRKTDMSISTFRIAMASCDRDKNNPHSFSNAGKIIDIMTEAYDTPDIPVLISYIDIACANSSRELSQLARGKQILRALERLNPSFVNIKALLNHGDSAFLNLTSTERIELQNQALLLIRRMISAYDLLMDKALVPRDAYSTLTAERSKLSAFVTRYNISKGEREPSSEELTLARHLEEWLATRHLTKQRVLARTSKRRWTRFVERIEAMYEKSQQDEAKRLSSNNGELPNPIIEAEQVAEEGQKAAQSITENLRSLNLRA</sequence>
<evidence type="ECO:0000313" key="3">
    <source>
        <dbReference type="EMBL" id="KAG9239325.1"/>
    </source>
</evidence>
<gene>
    <name evidence="3" type="ORF">BJ875DRAFT_448381</name>
</gene>
<reference evidence="3" key="1">
    <citation type="journal article" date="2021" name="IMA Fungus">
        <title>Genomic characterization of three marine fungi, including Emericellopsis atlantica sp. nov. with signatures of a generalist lifestyle and marine biomass degradation.</title>
        <authorList>
            <person name="Hagestad O.C."/>
            <person name="Hou L."/>
            <person name="Andersen J.H."/>
            <person name="Hansen E.H."/>
            <person name="Altermark B."/>
            <person name="Li C."/>
            <person name="Kuhnert E."/>
            <person name="Cox R.J."/>
            <person name="Crous P.W."/>
            <person name="Spatafora J.W."/>
            <person name="Lail K."/>
            <person name="Amirebrahimi M."/>
            <person name="Lipzen A."/>
            <person name="Pangilinan J."/>
            <person name="Andreopoulos W."/>
            <person name="Hayes R.D."/>
            <person name="Ng V."/>
            <person name="Grigoriev I.V."/>
            <person name="Jackson S.A."/>
            <person name="Sutton T.D.S."/>
            <person name="Dobson A.D.W."/>
            <person name="Rama T."/>
        </authorList>
    </citation>
    <scope>NUCLEOTIDE SEQUENCE</scope>
    <source>
        <strain evidence="3">TRa018bII</strain>
    </source>
</reference>
<comment type="caution">
    <text evidence="3">The sequence shown here is derived from an EMBL/GenBank/DDBJ whole genome shotgun (WGS) entry which is preliminary data.</text>
</comment>
<dbReference type="AlphaFoldDB" id="A0A9P8CAB5"/>
<organism evidence="3 4">
    <name type="scientific">Amylocarpus encephaloides</name>
    <dbReference type="NCBI Taxonomy" id="45428"/>
    <lineage>
        <taxon>Eukaryota</taxon>
        <taxon>Fungi</taxon>
        <taxon>Dikarya</taxon>
        <taxon>Ascomycota</taxon>
        <taxon>Pezizomycotina</taxon>
        <taxon>Leotiomycetes</taxon>
        <taxon>Helotiales</taxon>
        <taxon>Helotiales incertae sedis</taxon>
        <taxon>Amylocarpus</taxon>
    </lineage>
</organism>
<protein>
    <recommendedName>
        <fullName evidence="5">Pentacotripeptide-repeat region of PRORP domain-containing protein</fullName>
    </recommendedName>
</protein>
<accession>A0A9P8CAB5</accession>
<dbReference type="Proteomes" id="UP000824998">
    <property type="component" value="Unassembled WGS sequence"/>
</dbReference>
<dbReference type="OrthoDB" id="185373at2759"/>
<dbReference type="PROSITE" id="PS51375">
    <property type="entry name" value="PPR"/>
    <property type="match status" value="1"/>
</dbReference>
<keyword evidence="4" id="KW-1185">Reference proteome</keyword>
<keyword evidence="1" id="KW-0677">Repeat</keyword>
<evidence type="ECO:0008006" key="5">
    <source>
        <dbReference type="Google" id="ProtNLM"/>
    </source>
</evidence>
<dbReference type="NCBIfam" id="TIGR00756">
    <property type="entry name" value="PPR"/>
    <property type="match status" value="1"/>
</dbReference>
<dbReference type="InterPro" id="IPR002885">
    <property type="entry name" value="PPR_rpt"/>
</dbReference>
<dbReference type="EMBL" id="MU251359">
    <property type="protein sequence ID" value="KAG9239325.1"/>
    <property type="molecule type" value="Genomic_DNA"/>
</dbReference>